<keyword evidence="3" id="KW-1185">Reference proteome</keyword>
<gene>
    <name evidence="2" type="ORF">HMPREF0293_1461</name>
</gene>
<organism evidence="2 3">
    <name type="scientific">Corynebacterium glucuronolyticum ATCC 51866</name>
    <dbReference type="NCBI Taxonomy" id="548478"/>
    <lineage>
        <taxon>Bacteria</taxon>
        <taxon>Bacillati</taxon>
        <taxon>Actinomycetota</taxon>
        <taxon>Actinomycetes</taxon>
        <taxon>Mycobacteriales</taxon>
        <taxon>Corynebacteriaceae</taxon>
        <taxon>Corynebacterium</taxon>
    </lineage>
</organism>
<feature type="compositionally biased region" description="Basic and acidic residues" evidence="1">
    <location>
        <begin position="1"/>
        <end position="17"/>
    </location>
</feature>
<feature type="region of interest" description="Disordered" evidence="1">
    <location>
        <begin position="1"/>
        <end position="26"/>
    </location>
</feature>
<evidence type="ECO:0000256" key="1">
    <source>
        <dbReference type="SAM" id="MobiDB-lite"/>
    </source>
</evidence>
<comment type="caution">
    <text evidence="2">The sequence shown here is derived from an EMBL/GenBank/DDBJ whole genome shotgun (WGS) entry which is preliminary data.</text>
</comment>
<reference evidence="2 3" key="1">
    <citation type="submission" date="2009-01" db="EMBL/GenBank/DDBJ databases">
        <authorList>
            <person name="Qin X."/>
            <person name="Bachman B."/>
            <person name="Battles P."/>
            <person name="Bell A."/>
            <person name="Bess C."/>
            <person name="Bickham C."/>
            <person name="Chaboub L."/>
            <person name="Chen D."/>
            <person name="Coyle M."/>
            <person name="Deiros D.R."/>
            <person name="Dinh H."/>
            <person name="Forbes L."/>
            <person name="Fowler G."/>
            <person name="Francisco L."/>
            <person name="Fu Q."/>
            <person name="Gubbala S."/>
            <person name="Hale W."/>
            <person name="Han Y."/>
            <person name="Hemphill L."/>
            <person name="Highlander S.K."/>
            <person name="Hirani K."/>
            <person name="Hogues M."/>
            <person name="Jackson L."/>
            <person name="Jakkamsetti A."/>
            <person name="Javaid M."/>
            <person name="Jiang H."/>
            <person name="Korchina V."/>
            <person name="Kovar C."/>
            <person name="Lara F."/>
            <person name="Lee S."/>
            <person name="Mata R."/>
            <person name="Mathew T."/>
            <person name="Moen C."/>
            <person name="Morales K."/>
            <person name="Munidasa M."/>
            <person name="Nazareth L."/>
            <person name="Ngo R."/>
            <person name="Nguyen L."/>
            <person name="Okwuonu G."/>
            <person name="Ongeri F."/>
            <person name="Patil S."/>
            <person name="Petrosino J."/>
            <person name="Pham C."/>
            <person name="Pham P."/>
            <person name="Pu L.-L."/>
            <person name="Puazo M."/>
            <person name="Raj R."/>
            <person name="Reid J."/>
            <person name="Rouhana J."/>
            <person name="Saada N."/>
            <person name="Shang Y."/>
            <person name="Simmons D."/>
            <person name="Thornton R."/>
            <person name="Warren J."/>
            <person name="Weissenberger G."/>
            <person name="Zhang J."/>
            <person name="Zhang L."/>
            <person name="Zhou C."/>
            <person name="Zhu D."/>
            <person name="Muzny D."/>
            <person name="Worley K."/>
            <person name="Gibbs R."/>
        </authorList>
    </citation>
    <scope>NUCLEOTIDE SEQUENCE [LARGE SCALE GENOMIC DNA]</scope>
    <source>
        <strain evidence="2 3">ATCC 51866</strain>
    </source>
</reference>
<accession>A0ABP2DTW4</accession>
<proteinExistence type="predicted"/>
<evidence type="ECO:0000313" key="3">
    <source>
        <dbReference type="Proteomes" id="UP000006237"/>
    </source>
</evidence>
<sequence>MDRPHGGYTSIHKDNKKAVSQSAHRLSCTAVRVKSKSFLD</sequence>
<dbReference type="EMBL" id="ACHF01000036">
    <property type="protein sequence ID" value="EEI62943.1"/>
    <property type="molecule type" value="Genomic_DNA"/>
</dbReference>
<name>A0ABP2DTW4_9CORY</name>
<protein>
    <submittedName>
        <fullName evidence="2">Uncharacterized protein</fullName>
    </submittedName>
</protein>
<evidence type="ECO:0000313" key="2">
    <source>
        <dbReference type="EMBL" id="EEI62943.1"/>
    </source>
</evidence>
<dbReference type="Proteomes" id="UP000006237">
    <property type="component" value="Unassembled WGS sequence"/>
</dbReference>